<dbReference type="EMBL" id="JACKWZ010000041">
    <property type="protein sequence ID" value="KAF9419575.1"/>
    <property type="molecule type" value="Genomic_DNA"/>
</dbReference>
<dbReference type="Proteomes" id="UP000648187">
    <property type="component" value="Unassembled WGS sequence"/>
</dbReference>
<evidence type="ECO:0000313" key="1">
    <source>
        <dbReference type="EMBL" id="KAF9419575.1"/>
    </source>
</evidence>
<reference evidence="1" key="1">
    <citation type="submission" date="2020-08" db="EMBL/GenBank/DDBJ databases">
        <title>Spodoptera exigua strain:BAW_Kor-Di-RS1 Genome sequencing and assembly.</title>
        <authorList>
            <person name="Kim J."/>
            <person name="Nam H.Y."/>
            <person name="Kwon M."/>
            <person name="Choi J.H."/>
            <person name="Cho S.R."/>
            <person name="Kim G.-H."/>
        </authorList>
    </citation>
    <scope>NUCLEOTIDE SEQUENCE</scope>
    <source>
        <strain evidence="1">BAW_Kor-Di-RS1</strain>
        <tissue evidence="1">Whole-body</tissue>
    </source>
</reference>
<protein>
    <submittedName>
        <fullName evidence="1">Uncharacterized protein</fullName>
    </submittedName>
</protein>
<dbReference type="AlphaFoldDB" id="A0A835L6K9"/>
<accession>A0A835L6K9</accession>
<keyword evidence="2" id="KW-1185">Reference proteome</keyword>
<organism evidence="1 2">
    <name type="scientific">Spodoptera exigua</name>
    <name type="common">Beet armyworm</name>
    <name type="synonym">Noctua fulgens</name>
    <dbReference type="NCBI Taxonomy" id="7107"/>
    <lineage>
        <taxon>Eukaryota</taxon>
        <taxon>Metazoa</taxon>
        <taxon>Ecdysozoa</taxon>
        <taxon>Arthropoda</taxon>
        <taxon>Hexapoda</taxon>
        <taxon>Insecta</taxon>
        <taxon>Pterygota</taxon>
        <taxon>Neoptera</taxon>
        <taxon>Endopterygota</taxon>
        <taxon>Lepidoptera</taxon>
        <taxon>Glossata</taxon>
        <taxon>Ditrysia</taxon>
        <taxon>Noctuoidea</taxon>
        <taxon>Noctuidae</taxon>
        <taxon>Amphipyrinae</taxon>
        <taxon>Spodoptera</taxon>
    </lineage>
</organism>
<evidence type="ECO:0000313" key="2">
    <source>
        <dbReference type="Proteomes" id="UP000648187"/>
    </source>
</evidence>
<name>A0A835L6K9_SPOEX</name>
<gene>
    <name evidence="1" type="ORF">HW555_003853</name>
</gene>
<proteinExistence type="predicted"/>
<comment type="caution">
    <text evidence="1">The sequence shown here is derived from an EMBL/GenBank/DDBJ whole genome shotgun (WGS) entry which is preliminary data.</text>
</comment>
<sequence length="745" mass="85999">MRYLKIRRAMRSDNSDVLFNGDYGNIDCVFIIYTTSSGHFNKRFESCFANKLNELICTGGNAFHISCDDESVQLLRKIYIEEQMRLLGISVASHLCKSEYKTMLSDKLILQYHVILAKRVMEVTDIQPEGHRLAKFRHDFFYTNEEFLSTFRDSLFKELLKSEKVSDSDIAFLVNSSLDNNRALYPLFGKVINYNQGKLEFYNKNTPDKLKRVLKQVAVSKGEFIAEMCSSAKTTLADKLYKVPAAFGNNDLTIRGNVDKIENSLEVLSSKLSNLLKQCQENKIINIDEALGKEFLQDNGDLDGIIGNLIVLDEHKKLMKFTDHPQMSEDLARRLFDKIKLAHPDMHKYRFDIKVENIPKLAFECNQADEGMVEKILKQEIEDNQIIIDKYVKLRSDAIFLIYHDAIQKWWMSTTSTYLTKEESHNLTIANIIKDPVMSLMTTIYKNKIKAIDYEFKENMLTNEDNIFNAIISTDNSALSVAKVLQIIKNREHYLIDVEYILHLPVDEETKLKVIRFQEKNKMDIFNPDIVYTYEKERADFIMKHKRLAAYSMFPRLDENLLFNEREMKEINDMLNLIKKGGEKTGLIYSVASNDKPVFVHRTFAEYFAVEHLCDLLKKEQDLVGIFNLACVSQSLNKSVTQLTWFHCNRLPGVPSVQIFFSGDEDGIEYVASAKNCADALSRLPQPTDKNKIVQSFLPVTNDDVRLATARDQTGMAQIFPFSQQTHNLMIIVQIQKQMKTVDLH</sequence>